<dbReference type="eggNOG" id="COG1349">
    <property type="taxonomic scope" value="Bacteria"/>
</dbReference>
<evidence type="ECO:0000313" key="7">
    <source>
        <dbReference type="EMBL" id="TBW72527.1"/>
    </source>
</evidence>
<dbReference type="Proteomes" id="UP000070063">
    <property type="component" value="Unassembled WGS sequence"/>
</dbReference>
<dbReference type="EMBL" id="LRQI01000004">
    <property type="protein sequence ID" value="KXA40474.1"/>
    <property type="molecule type" value="Genomic_DNA"/>
</dbReference>
<dbReference type="SMART" id="SM00420">
    <property type="entry name" value="HTH_DEOR"/>
    <property type="match status" value="1"/>
</dbReference>
<dbReference type="SUPFAM" id="SSF100950">
    <property type="entry name" value="NagB/RpiA/CoA transferase-like"/>
    <property type="match status" value="1"/>
</dbReference>
<reference evidence="7 9" key="2">
    <citation type="journal article" date="2019" name="Sci. Transl. Med.">
        <title>Quorum sensing between bacterial species on the skin protects against epidermal injury in atopic dermatitis.</title>
        <authorList>
            <person name="Williams M.R."/>
        </authorList>
    </citation>
    <scope>NUCLEOTIDE SEQUENCE [LARGE SCALE GENOMIC DNA]</scope>
    <source>
        <strain evidence="7 9">E7</strain>
    </source>
</reference>
<dbReference type="PROSITE" id="PS51000">
    <property type="entry name" value="HTH_DEOR_2"/>
    <property type="match status" value="1"/>
</dbReference>
<evidence type="ECO:0000259" key="4">
    <source>
        <dbReference type="PROSITE" id="PS51000"/>
    </source>
</evidence>
<keyword evidence="1" id="KW-0805">Transcription regulation</keyword>
<dbReference type="PRINTS" id="PR00037">
    <property type="entry name" value="HTHLACR"/>
</dbReference>
<evidence type="ECO:0000256" key="1">
    <source>
        <dbReference type="ARBA" id="ARBA00023015"/>
    </source>
</evidence>
<dbReference type="Proteomes" id="UP000325462">
    <property type="component" value="Chromosome"/>
</dbReference>
<evidence type="ECO:0000313" key="10">
    <source>
        <dbReference type="Proteomes" id="UP000325462"/>
    </source>
</evidence>
<feature type="domain" description="HTH deoR-type" evidence="4">
    <location>
        <begin position="4"/>
        <end position="59"/>
    </location>
</feature>
<dbReference type="PROSITE" id="PS00894">
    <property type="entry name" value="HTH_DEOR_1"/>
    <property type="match status" value="1"/>
</dbReference>
<evidence type="ECO:0000256" key="2">
    <source>
        <dbReference type="ARBA" id="ARBA00023125"/>
    </source>
</evidence>
<gene>
    <name evidence="7" type="ORF">EQ812_06015</name>
    <name evidence="6" type="ORF">FO454_03045</name>
    <name evidence="5" type="ORF">HMPREF3225_00100</name>
</gene>
<dbReference type="InterPro" id="IPR018356">
    <property type="entry name" value="Tscrpt_reg_HTH_DeoR_CS"/>
</dbReference>
<dbReference type="EMBL" id="CP041722">
    <property type="protein sequence ID" value="QEX37954.1"/>
    <property type="molecule type" value="Genomic_DNA"/>
</dbReference>
<accession>A0A133QC57</accession>
<dbReference type="RefSeq" id="WP_002460887.1">
    <property type="nucleotide sequence ID" value="NZ_AP021848.1"/>
</dbReference>
<dbReference type="InterPro" id="IPR014036">
    <property type="entry name" value="DeoR-like_C"/>
</dbReference>
<dbReference type="GeneID" id="58090853"/>
<dbReference type="PANTHER" id="PTHR30363:SF44">
    <property type="entry name" value="AGA OPERON TRANSCRIPTIONAL REPRESSOR-RELATED"/>
    <property type="match status" value="1"/>
</dbReference>
<evidence type="ECO:0000256" key="3">
    <source>
        <dbReference type="ARBA" id="ARBA00023163"/>
    </source>
</evidence>
<dbReference type="InterPro" id="IPR037171">
    <property type="entry name" value="NagB/RpiA_transferase-like"/>
</dbReference>
<keyword evidence="10" id="KW-1185">Reference proteome</keyword>
<reference evidence="5 8" key="1">
    <citation type="submission" date="2016-01" db="EMBL/GenBank/DDBJ databases">
        <authorList>
            <person name="Mitreva M."/>
            <person name="Pepin K.H."/>
            <person name="Mihindukulasuriya K.A."/>
            <person name="Fulton R."/>
            <person name="Fronick C."/>
            <person name="O'Laughlin M."/>
            <person name="Miner T."/>
            <person name="Herter B."/>
            <person name="Rosa B.A."/>
            <person name="Cordes M."/>
            <person name="Tomlinson C."/>
            <person name="Wollam A."/>
            <person name="Palsikar V.B."/>
            <person name="Mardis E.R."/>
            <person name="Wilson R.K."/>
        </authorList>
    </citation>
    <scope>NUCLEOTIDE SEQUENCE [LARGE SCALE GENOMIC DNA]</scope>
    <source>
        <strain evidence="5 8">MJR7738</strain>
    </source>
</reference>
<dbReference type="Gene3D" id="3.40.50.1360">
    <property type="match status" value="1"/>
</dbReference>
<name>A0A133QC57_STALU</name>
<dbReference type="GO" id="GO:0003677">
    <property type="term" value="F:DNA binding"/>
    <property type="evidence" value="ECO:0007669"/>
    <property type="project" value="UniProtKB-KW"/>
</dbReference>
<dbReference type="InterPro" id="IPR001034">
    <property type="entry name" value="DeoR_HTH"/>
</dbReference>
<dbReference type="Pfam" id="PF08220">
    <property type="entry name" value="HTH_DeoR"/>
    <property type="match status" value="1"/>
</dbReference>
<dbReference type="SUPFAM" id="SSF46785">
    <property type="entry name" value="Winged helix' DNA-binding domain"/>
    <property type="match status" value="1"/>
</dbReference>
<dbReference type="STRING" id="28035.B6N84_00395"/>
<dbReference type="PANTHER" id="PTHR30363">
    <property type="entry name" value="HTH-TYPE TRANSCRIPTIONAL REGULATOR SRLR-RELATED"/>
    <property type="match status" value="1"/>
</dbReference>
<sequence length="254" mass="29268">MYKKKSRLEVICERIATHGKVFVSDLALYFEVTPETIRKDLETLEEDKKVTRIHGGAVKYNYLNKEQSYTNKWEKQAQVKERLAMRAAQFINNAEIIVLDGGTTIGRIPKYLNHLSNCTFVTNSFMTVMELNKAVEEQRIEAEIIMLPGISNTEQDVVRGSLTNQVLQQFKFDKAFLSCGAFDTSQIYEYDLEEALVSNMMLQKSSETFLVADSTKRDNNASFVINDFKAIDYMITDYAKPDHVEFDNNHWLQV</sequence>
<reference evidence="6 10" key="3">
    <citation type="submission" date="2019-07" db="EMBL/GenBank/DDBJ databases">
        <title>Comparative genome analysis of staphylococcus lugdunensis shows clonal complex-dependent diversity of the putative virulence factor, ess/type vii locus.</title>
        <authorList>
            <person name="Lebeurre J."/>
            <person name="Dahyot S."/>
            <person name="Diene S."/>
            <person name="Paulay A."/>
            <person name="Aubourg M."/>
            <person name="Argemi X."/>
            <person name="Giard J.-C."/>
            <person name="Tournier I."/>
            <person name="Francois P."/>
            <person name="Pestel-Caron M."/>
        </authorList>
    </citation>
    <scope>NUCLEOTIDE SEQUENCE [LARGE SCALE GENOMIC DNA]</scope>
    <source>
        <strain evidence="6 10">SL13</strain>
    </source>
</reference>
<dbReference type="OMA" id="IECSEQC"/>
<dbReference type="InterPro" id="IPR050313">
    <property type="entry name" value="Carb_Metab_HTH_regulators"/>
</dbReference>
<dbReference type="AlphaFoldDB" id="A0A133QC57"/>
<dbReference type="InterPro" id="IPR036390">
    <property type="entry name" value="WH_DNA-bd_sf"/>
</dbReference>
<keyword evidence="3" id="KW-0804">Transcription</keyword>
<evidence type="ECO:0000313" key="5">
    <source>
        <dbReference type="EMBL" id="KXA40474.1"/>
    </source>
</evidence>
<evidence type="ECO:0000313" key="9">
    <source>
        <dbReference type="Proteomes" id="UP000293637"/>
    </source>
</evidence>
<dbReference type="Pfam" id="PF00455">
    <property type="entry name" value="DeoRC"/>
    <property type="match status" value="1"/>
</dbReference>
<evidence type="ECO:0000313" key="8">
    <source>
        <dbReference type="Proteomes" id="UP000070063"/>
    </source>
</evidence>
<proteinExistence type="predicted"/>
<evidence type="ECO:0000313" key="6">
    <source>
        <dbReference type="EMBL" id="QEX37954.1"/>
    </source>
</evidence>
<dbReference type="GO" id="GO:0003700">
    <property type="term" value="F:DNA-binding transcription factor activity"/>
    <property type="evidence" value="ECO:0007669"/>
    <property type="project" value="InterPro"/>
</dbReference>
<dbReference type="SMART" id="SM01134">
    <property type="entry name" value="DeoRC"/>
    <property type="match status" value="1"/>
</dbReference>
<protein>
    <submittedName>
        <fullName evidence="7">DeoR/GlpR transcriptional regulator</fullName>
    </submittedName>
    <submittedName>
        <fullName evidence="5">Transcriptional regulator, DeoR family</fullName>
    </submittedName>
</protein>
<dbReference type="EMBL" id="SCHB01000003">
    <property type="protein sequence ID" value="TBW72527.1"/>
    <property type="molecule type" value="Genomic_DNA"/>
</dbReference>
<keyword evidence="2" id="KW-0238">DNA-binding</keyword>
<dbReference type="Proteomes" id="UP000293637">
    <property type="component" value="Unassembled WGS sequence"/>
</dbReference>
<organism evidence="7 9">
    <name type="scientific">Staphylococcus lugdunensis</name>
    <dbReference type="NCBI Taxonomy" id="28035"/>
    <lineage>
        <taxon>Bacteria</taxon>
        <taxon>Bacillati</taxon>
        <taxon>Bacillota</taxon>
        <taxon>Bacilli</taxon>
        <taxon>Bacillales</taxon>
        <taxon>Staphylococcaceae</taxon>
        <taxon>Staphylococcus</taxon>
    </lineage>
</organism>